<keyword evidence="5 7" id="KW-0472">Membrane</keyword>
<gene>
    <name evidence="8" type="ORF">BC938DRAFT_481304</name>
</gene>
<comment type="caution">
    <text evidence="8">The sequence shown here is derived from an EMBL/GenBank/DDBJ whole genome shotgun (WGS) entry which is preliminary data.</text>
</comment>
<keyword evidence="9" id="KW-1185">Reference proteome</keyword>
<accession>A0A433QGD5</accession>
<dbReference type="EMBL" id="RBNJ01005952">
    <property type="protein sequence ID" value="RUS28898.1"/>
    <property type="molecule type" value="Genomic_DNA"/>
</dbReference>
<keyword evidence="4" id="KW-0443">Lipid metabolism</keyword>
<dbReference type="GO" id="GO:0016746">
    <property type="term" value="F:acyltransferase activity"/>
    <property type="evidence" value="ECO:0007669"/>
    <property type="project" value="UniProtKB-KW"/>
</dbReference>
<dbReference type="AlphaFoldDB" id="A0A433QGD5"/>
<feature type="transmembrane region" description="Helical" evidence="7">
    <location>
        <begin position="84"/>
        <end position="102"/>
    </location>
</feature>
<evidence type="ECO:0000256" key="2">
    <source>
        <dbReference type="ARBA" id="ARBA00022692"/>
    </source>
</evidence>
<name>A0A433QGD5_9FUNG</name>
<keyword evidence="6" id="KW-0012">Acyltransferase</keyword>
<evidence type="ECO:0000313" key="9">
    <source>
        <dbReference type="Proteomes" id="UP000274822"/>
    </source>
</evidence>
<dbReference type="Proteomes" id="UP000274822">
    <property type="component" value="Unassembled WGS sequence"/>
</dbReference>
<evidence type="ECO:0000256" key="3">
    <source>
        <dbReference type="ARBA" id="ARBA00022989"/>
    </source>
</evidence>
<dbReference type="GO" id="GO:0006629">
    <property type="term" value="P:lipid metabolic process"/>
    <property type="evidence" value="ECO:0007669"/>
    <property type="project" value="UniProtKB-KW"/>
</dbReference>
<proteinExistence type="predicted"/>
<evidence type="ECO:0000256" key="4">
    <source>
        <dbReference type="ARBA" id="ARBA00023098"/>
    </source>
</evidence>
<dbReference type="PANTHER" id="PTHR23063">
    <property type="entry name" value="PHOSPHOLIPID ACYLTRANSFERASE"/>
    <property type="match status" value="1"/>
</dbReference>
<dbReference type="PANTHER" id="PTHR23063:SF60">
    <property type="entry name" value="LYSOPHOSPHATIDIC ACID:OLEOYL-COA ACYLTRANSFERASE 1"/>
    <property type="match status" value="1"/>
</dbReference>
<evidence type="ECO:0000256" key="6">
    <source>
        <dbReference type="ARBA" id="ARBA00023315"/>
    </source>
</evidence>
<keyword evidence="3 7" id="KW-1133">Transmembrane helix</keyword>
<sequence>MEKYSRWRDPGTGIQPFLPPVPPNIDKSFLSTLSNIGGYVLRPLLASLKLLLIVILALLYLVLVDVGGLLLTPLSSLRRFWRRLFSVILIRFGLVLVGFFWIPTETVSLRRGRGHAIKAQGWPARNVKSGDVIVANWTSYIDVLYLAFRSYNTNRIALQGQPIDRSPHYFTFRFDPIFTQIYPATNQLCRISLWQALQLCGAYPDLEPPEQTVRMYTLKELAKEAGDKGWGPVVVFPEATTSNGRALLKFVPIFRECKLPEEKLQLHVMAFKYEYDNFAPAYTVGSKPLHLLKLCSQMYNTLTVKYLASNDSPSSPTFVLIPTTTSHPAPASTTSATVTAVTSALAEEDPAGAQILALMGTIARIRRTGLGVLDKRDFLEYYWSRTGGAPARIAVGGGREKKRR</sequence>
<keyword evidence="2 7" id="KW-0812">Transmembrane</keyword>
<evidence type="ECO:0000313" key="8">
    <source>
        <dbReference type="EMBL" id="RUS28898.1"/>
    </source>
</evidence>
<feature type="transmembrane region" description="Helical" evidence="7">
    <location>
        <begin position="50"/>
        <end position="72"/>
    </location>
</feature>
<reference evidence="8 9" key="1">
    <citation type="journal article" date="2018" name="New Phytol.">
        <title>Phylogenomics of Endogonaceae and evolution of mycorrhizas within Mucoromycota.</title>
        <authorList>
            <person name="Chang Y."/>
            <person name="Desiro A."/>
            <person name="Na H."/>
            <person name="Sandor L."/>
            <person name="Lipzen A."/>
            <person name="Clum A."/>
            <person name="Barry K."/>
            <person name="Grigoriev I.V."/>
            <person name="Martin F.M."/>
            <person name="Stajich J.E."/>
            <person name="Smith M.E."/>
            <person name="Bonito G."/>
            <person name="Spatafora J.W."/>
        </authorList>
    </citation>
    <scope>NUCLEOTIDE SEQUENCE [LARGE SCALE GENOMIC DNA]</scope>
    <source>
        <strain evidence="8 9">AD002</strain>
    </source>
</reference>
<organism evidence="8 9">
    <name type="scientific">Jimgerdemannia flammicorona</name>
    <dbReference type="NCBI Taxonomy" id="994334"/>
    <lineage>
        <taxon>Eukaryota</taxon>
        <taxon>Fungi</taxon>
        <taxon>Fungi incertae sedis</taxon>
        <taxon>Mucoromycota</taxon>
        <taxon>Mucoromycotina</taxon>
        <taxon>Endogonomycetes</taxon>
        <taxon>Endogonales</taxon>
        <taxon>Endogonaceae</taxon>
        <taxon>Jimgerdemannia</taxon>
    </lineage>
</organism>
<evidence type="ECO:0008006" key="10">
    <source>
        <dbReference type="Google" id="ProtNLM"/>
    </source>
</evidence>
<evidence type="ECO:0000256" key="7">
    <source>
        <dbReference type="SAM" id="Phobius"/>
    </source>
</evidence>
<evidence type="ECO:0000256" key="5">
    <source>
        <dbReference type="ARBA" id="ARBA00023136"/>
    </source>
</evidence>
<evidence type="ECO:0000256" key="1">
    <source>
        <dbReference type="ARBA" id="ARBA00022679"/>
    </source>
</evidence>
<protein>
    <recommendedName>
        <fullName evidence="10">Phospholipid/glycerol acyltransferase domain-containing protein</fullName>
    </recommendedName>
</protein>
<keyword evidence="1" id="KW-0808">Transferase</keyword>